<organism evidence="2 3">
    <name type="scientific">Thermomonospora curvata (strain ATCC 19995 / DSM 43183 / JCM 3096 / KCTC 9072 / NBRC 15933 / NCIMB 10081 / Henssen B9)</name>
    <dbReference type="NCBI Taxonomy" id="471852"/>
    <lineage>
        <taxon>Bacteria</taxon>
        <taxon>Bacillati</taxon>
        <taxon>Actinomycetota</taxon>
        <taxon>Actinomycetes</taxon>
        <taxon>Streptosporangiales</taxon>
        <taxon>Thermomonosporaceae</taxon>
        <taxon>Thermomonospora</taxon>
    </lineage>
</organism>
<feature type="domain" description="DUF4097" evidence="1">
    <location>
        <begin position="69"/>
        <end position="257"/>
    </location>
</feature>
<dbReference type="InterPro" id="IPR025164">
    <property type="entry name" value="Toastrack_DUF4097"/>
</dbReference>
<reference evidence="2 3" key="1">
    <citation type="journal article" date="2011" name="Stand. Genomic Sci.">
        <title>Complete genome sequence of Thermomonospora curvata type strain (B9).</title>
        <authorList>
            <person name="Chertkov O."/>
            <person name="Sikorski J."/>
            <person name="Nolan M."/>
            <person name="Lapidus A."/>
            <person name="Lucas S."/>
            <person name="Del Rio T.G."/>
            <person name="Tice H."/>
            <person name="Cheng J.F."/>
            <person name="Goodwin L."/>
            <person name="Pitluck S."/>
            <person name="Liolios K."/>
            <person name="Ivanova N."/>
            <person name="Mavromatis K."/>
            <person name="Mikhailova N."/>
            <person name="Ovchinnikova G."/>
            <person name="Pati A."/>
            <person name="Chen A."/>
            <person name="Palaniappan K."/>
            <person name="Djao O.D."/>
            <person name="Land M."/>
            <person name="Hauser L."/>
            <person name="Chang Y.J."/>
            <person name="Jeffries C.D."/>
            <person name="Brettin T."/>
            <person name="Han C."/>
            <person name="Detter J.C."/>
            <person name="Rohde M."/>
            <person name="Goker M."/>
            <person name="Woyke T."/>
            <person name="Bristow J."/>
            <person name="Eisen J.A."/>
            <person name="Markowitz V."/>
            <person name="Hugenholtz P."/>
            <person name="Klenk H.P."/>
            <person name="Kyrpides N.C."/>
        </authorList>
    </citation>
    <scope>NUCLEOTIDE SEQUENCE [LARGE SCALE GENOMIC DNA]</scope>
    <source>
        <strain evidence="3">ATCC 19995 / DSM 43183 / JCM 3096 / KCTC 9072 / NBRC 15933 / NCIMB 10081 / Henssen B9</strain>
    </source>
</reference>
<dbReference type="eggNOG" id="COG3595">
    <property type="taxonomic scope" value="Bacteria"/>
</dbReference>
<dbReference type="Pfam" id="PF13349">
    <property type="entry name" value="DUF4097"/>
    <property type="match status" value="1"/>
</dbReference>
<dbReference type="AlphaFoldDB" id="D1ACF1"/>
<dbReference type="HOGENOM" id="CLU_058219_1_0_11"/>
<gene>
    <name evidence="2" type="ordered locus">Tcur_3677</name>
</gene>
<dbReference type="STRING" id="471852.Tcur_3677"/>
<dbReference type="RefSeq" id="WP_012853994.1">
    <property type="nucleotide sequence ID" value="NC_013510.1"/>
</dbReference>
<evidence type="ECO:0000313" key="3">
    <source>
        <dbReference type="Proteomes" id="UP000001918"/>
    </source>
</evidence>
<evidence type="ECO:0000259" key="1">
    <source>
        <dbReference type="Pfam" id="PF13349"/>
    </source>
</evidence>
<name>D1ACF1_THECD</name>
<sequence length="274" mass="27853">MSRWTIDSTATLEFDGVVALKATMIAGNINVLASDEAPSVLVSEVHGPPLLVSHEAGMLTIAHERILEGMLGWLRNQRARATVTVTVPRECPVQLNLVSADAVITGLSARAAIKSATGDVTLDGVKGQIDANTVSGRIEAQGVDGAVNFTSVSGDLTLAGGSLESLGARTVSGRIAADVAPVNGCAMTVSTVSGEVALRLPESTSAKVQLGSAAGRIDTSFPGLQRYDRPVATNVSGTLGDGAGQLVVNTISGGITLLSKPDDPAKAGTGVEDK</sequence>
<evidence type="ECO:0000313" key="2">
    <source>
        <dbReference type="EMBL" id="ACY99210.1"/>
    </source>
</evidence>
<dbReference type="OrthoDB" id="3367592at2"/>
<proteinExistence type="predicted"/>
<dbReference type="KEGG" id="tcu:Tcur_3677"/>
<dbReference type="EMBL" id="CP001738">
    <property type="protein sequence ID" value="ACY99210.1"/>
    <property type="molecule type" value="Genomic_DNA"/>
</dbReference>
<keyword evidence="3" id="KW-1185">Reference proteome</keyword>
<dbReference type="Proteomes" id="UP000001918">
    <property type="component" value="Chromosome"/>
</dbReference>
<accession>D1ACF1</accession>
<protein>
    <recommendedName>
        <fullName evidence="1">DUF4097 domain-containing protein</fullName>
    </recommendedName>
</protein>